<keyword evidence="7" id="KW-0694">RNA-binding</keyword>
<gene>
    <name evidence="9" type="ORF">DES51_11014</name>
</gene>
<dbReference type="SUPFAM" id="SSF56281">
    <property type="entry name" value="Metallo-hydrolase/oxidoreductase"/>
    <property type="match status" value="1"/>
</dbReference>
<keyword evidence="5" id="KW-0862">Zinc</keyword>
<reference evidence="9 10" key="1">
    <citation type="submission" date="2018-05" db="EMBL/GenBank/DDBJ databases">
        <title>Genomic Encyclopedia of Type Strains, Phase IV (KMG-IV): sequencing the most valuable type-strain genomes for metagenomic binning, comparative biology and taxonomic classification.</title>
        <authorList>
            <person name="Goeker M."/>
        </authorList>
    </citation>
    <scope>NUCLEOTIDE SEQUENCE [LARGE SCALE GENOMIC DNA]</scope>
    <source>
        <strain evidence="9 10">JC118</strain>
    </source>
</reference>
<dbReference type="OrthoDB" id="9758375at2"/>
<dbReference type="InterPro" id="IPR011108">
    <property type="entry name" value="RMMBL"/>
</dbReference>
<dbReference type="GO" id="GO:0046872">
    <property type="term" value="F:metal ion binding"/>
    <property type="evidence" value="ECO:0007669"/>
    <property type="project" value="UniProtKB-KW"/>
</dbReference>
<evidence type="ECO:0000256" key="4">
    <source>
        <dbReference type="ARBA" id="ARBA00022801"/>
    </source>
</evidence>
<accession>A0A318KNU0</accession>
<evidence type="ECO:0000256" key="7">
    <source>
        <dbReference type="ARBA" id="ARBA00022884"/>
    </source>
</evidence>
<dbReference type="SMART" id="SM00849">
    <property type="entry name" value="Lactamase_B"/>
    <property type="match status" value="1"/>
</dbReference>
<name>A0A318KNU0_9FIRM</name>
<evidence type="ECO:0000313" key="9">
    <source>
        <dbReference type="EMBL" id="PXX77475.1"/>
    </source>
</evidence>
<dbReference type="InterPro" id="IPR055132">
    <property type="entry name" value="RNase_J_b_CASP"/>
</dbReference>
<dbReference type="Proteomes" id="UP000247612">
    <property type="component" value="Unassembled WGS sequence"/>
</dbReference>
<dbReference type="CDD" id="cd07714">
    <property type="entry name" value="RNaseJ_MBL-fold"/>
    <property type="match status" value="1"/>
</dbReference>
<keyword evidence="1" id="KW-0963">Cytoplasm</keyword>
<dbReference type="STRING" id="1034346.GCA_000313565_01295"/>
<dbReference type="InterPro" id="IPR001279">
    <property type="entry name" value="Metallo-B-lactamas"/>
</dbReference>
<keyword evidence="4" id="KW-0378">Hydrolase</keyword>
<dbReference type="Gene3D" id="3.10.20.580">
    <property type="match status" value="1"/>
</dbReference>
<organism evidence="9 10">
    <name type="scientific">Dielma fastidiosa</name>
    <dbReference type="NCBI Taxonomy" id="1034346"/>
    <lineage>
        <taxon>Bacteria</taxon>
        <taxon>Bacillati</taxon>
        <taxon>Bacillota</taxon>
        <taxon>Erysipelotrichia</taxon>
        <taxon>Erysipelotrichales</taxon>
        <taxon>Erysipelotrichaceae</taxon>
        <taxon>Dielma</taxon>
    </lineage>
</organism>
<keyword evidence="6" id="KW-0269">Exonuclease</keyword>
<dbReference type="GO" id="GO:0003723">
    <property type="term" value="F:RNA binding"/>
    <property type="evidence" value="ECO:0007669"/>
    <property type="project" value="UniProtKB-KW"/>
</dbReference>
<dbReference type="InterPro" id="IPR004613">
    <property type="entry name" value="RNase_J"/>
</dbReference>
<evidence type="ECO:0000259" key="8">
    <source>
        <dbReference type="SMART" id="SM00849"/>
    </source>
</evidence>
<evidence type="ECO:0000256" key="3">
    <source>
        <dbReference type="ARBA" id="ARBA00022723"/>
    </source>
</evidence>
<evidence type="ECO:0000256" key="5">
    <source>
        <dbReference type="ARBA" id="ARBA00022833"/>
    </source>
</evidence>
<dbReference type="Gene3D" id="3.40.50.10710">
    <property type="entry name" value="Metallo-hydrolase/oxidoreductase"/>
    <property type="match status" value="1"/>
</dbReference>
<dbReference type="InterPro" id="IPR041636">
    <property type="entry name" value="RNase_J_C"/>
</dbReference>
<dbReference type="Pfam" id="PF17770">
    <property type="entry name" value="RNase_J_C"/>
    <property type="match status" value="1"/>
</dbReference>
<comment type="caution">
    <text evidence="9">The sequence shown here is derived from an EMBL/GenBank/DDBJ whole genome shotgun (WGS) entry which is preliminary data.</text>
</comment>
<sequence>MDQVRIFALGGLDENGKNMFVVEVNEAIILIEAGLKFPDSDQLGVEFVIPDFSYLIKNKDRVKGIFITHGHDDVIAALPYLLKQIKIPVYTGALTANILHDMLKKEGIRDVKIHKIKRTSRQNVGGVTVRTFPMTHAYPDNFGVAIESSQGYIVYTGEFIIDYDVLEEEYMCDLNELSEIGKKGVLCLLNESVSADKEGHTAPKHRVTNLIEPIFEGAEHRIVISAYRQSLFRIIEIIDLARKFNRKIFFYDKELRALLNQMEILGYYKLPREIELTEKQFDDAMDDVVVLISDSGKNLFRKIQNIAMHEDKNINFRSDDTIIIASPVVSGTELEAANMENEIYKEGGKLFSLKSKTVYSMHPSSEDLKMMLYLFKPKYYIPVKGEYRHLVVNANLATKMGYRPDKIVILDNGQIAAFENKVLKSVADHIELEDTMIDGKENWDVTGVVLKDRELLSTDGVMIVGVSIDAKTKKIIGGPDVQTRGLIYLKDADYIVKEVGNICENTIEAEVKDHVYENLATRTNIRDKVTKYLMKETGKRPMVLPVIIEINNKA</sequence>
<dbReference type="Gene3D" id="3.60.15.10">
    <property type="entry name" value="Ribonuclease Z/Hydroxyacylglutathione hydrolase-like"/>
    <property type="match status" value="1"/>
</dbReference>
<dbReference type="Pfam" id="PF12706">
    <property type="entry name" value="Lactamase_B_2"/>
    <property type="match status" value="1"/>
</dbReference>
<evidence type="ECO:0000256" key="2">
    <source>
        <dbReference type="ARBA" id="ARBA00022722"/>
    </source>
</evidence>
<dbReference type="EMBL" id="QJKH01000010">
    <property type="protein sequence ID" value="PXX77475.1"/>
    <property type="molecule type" value="Genomic_DNA"/>
</dbReference>
<dbReference type="AlphaFoldDB" id="A0A318KNU0"/>
<evidence type="ECO:0000313" key="10">
    <source>
        <dbReference type="Proteomes" id="UP000247612"/>
    </source>
</evidence>
<keyword evidence="10" id="KW-1185">Reference proteome</keyword>
<evidence type="ECO:0000256" key="1">
    <source>
        <dbReference type="ARBA" id="ARBA00022490"/>
    </source>
</evidence>
<feature type="domain" description="Metallo-beta-lactamase" evidence="8">
    <location>
        <begin position="16"/>
        <end position="189"/>
    </location>
</feature>
<dbReference type="RefSeq" id="WP_022937610.1">
    <property type="nucleotide sequence ID" value="NZ_CABKRQ010000003.1"/>
</dbReference>
<dbReference type="InterPro" id="IPR036866">
    <property type="entry name" value="RibonucZ/Hydroxyglut_hydro"/>
</dbReference>
<dbReference type="NCBIfam" id="TIGR00649">
    <property type="entry name" value="MG423"/>
    <property type="match status" value="1"/>
</dbReference>
<evidence type="ECO:0000256" key="6">
    <source>
        <dbReference type="ARBA" id="ARBA00022839"/>
    </source>
</evidence>
<protein>
    <submittedName>
        <fullName evidence="9">Ribonuclease J</fullName>
    </submittedName>
</protein>
<proteinExistence type="predicted"/>
<dbReference type="GO" id="GO:0004527">
    <property type="term" value="F:exonuclease activity"/>
    <property type="evidence" value="ECO:0007669"/>
    <property type="project" value="UniProtKB-KW"/>
</dbReference>
<dbReference type="Pfam" id="PF22505">
    <property type="entry name" value="RNase_J_b_CASP"/>
    <property type="match status" value="1"/>
</dbReference>
<dbReference type="PANTHER" id="PTHR43694">
    <property type="entry name" value="RIBONUCLEASE J"/>
    <property type="match status" value="1"/>
</dbReference>
<dbReference type="InterPro" id="IPR042173">
    <property type="entry name" value="RNase_J_2"/>
</dbReference>
<dbReference type="Pfam" id="PF07521">
    <property type="entry name" value="RMMBL"/>
    <property type="match status" value="1"/>
</dbReference>
<keyword evidence="3" id="KW-0479">Metal-binding</keyword>
<dbReference type="PANTHER" id="PTHR43694:SF1">
    <property type="entry name" value="RIBONUCLEASE J"/>
    <property type="match status" value="1"/>
</dbReference>
<keyword evidence="2" id="KW-0540">Nuclease</keyword>